<reference evidence="6 7" key="1">
    <citation type="journal article" date="2017" name="Elife">
        <title>Extensive horizontal gene transfer in cheese-associated bacteria.</title>
        <authorList>
            <person name="Bonham K.S."/>
            <person name="Wolfe B.E."/>
            <person name="Dutton R.J."/>
        </authorList>
    </citation>
    <scope>NUCLEOTIDE SEQUENCE [LARGE SCALE GENOMIC DNA]</scope>
    <source>
        <strain evidence="6 7">341_9</strain>
    </source>
</reference>
<comment type="caution">
    <text evidence="6">The sequence shown here is derived from an EMBL/GenBank/DDBJ whole genome shotgun (WGS) entry which is preliminary data.</text>
</comment>
<evidence type="ECO:0000259" key="5">
    <source>
        <dbReference type="Pfam" id="PF22124"/>
    </source>
</evidence>
<feature type="domain" description="Glycosyl hydrolase family 95 N-terminal" evidence="3">
    <location>
        <begin position="61"/>
        <end position="108"/>
    </location>
</feature>
<dbReference type="InterPro" id="IPR049053">
    <property type="entry name" value="AFCA-like_C"/>
</dbReference>
<feature type="chain" id="PRO_5012358997" description="Glycosyl hydrolase family 95 N-terminal domain-containing protein" evidence="2">
    <location>
        <begin position="20"/>
        <end position="803"/>
    </location>
</feature>
<evidence type="ECO:0000259" key="4">
    <source>
        <dbReference type="Pfam" id="PF21307"/>
    </source>
</evidence>
<evidence type="ECO:0000259" key="3">
    <source>
        <dbReference type="Pfam" id="PF14498"/>
    </source>
</evidence>
<dbReference type="Proteomes" id="UP000218598">
    <property type="component" value="Unassembled WGS sequence"/>
</dbReference>
<dbReference type="Pfam" id="PF22124">
    <property type="entry name" value="Glyco_hydro_95_cat"/>
    <property type="match status" value="1"/>
</dbReference>
<dbReference type="Pfam" id="PF14498">
    <property type="entry name" value="Glyco_hyd_65N_2"/>
    <property type="match status" value="2"/>
</dbReference>
<dbReference type="PANTHER" id="PTHR31084">
    <property type="entry name" value="ALPHA-L-FUCOSIDASE 2"/>
    <property type="match status" value="1"/>
</dbReference>
<dbReference type="GO" id="GO:0005975">
    <property type="term" value="P:carbohydrate metabolic process"/>
    <property type="evidence" value="ECO:0007669"/>
    <property type="project" value="InterPro"/>
</dbReference>
<dbReference type="InterPro" id="IPR054363">
    <property type="entry name" value="GH95_cat"/>
</dbReference>
<evidence type="ECO:0000256" key="2">
    <source>
        <dbReference type="SAM" id="SignalP"/>
    </source>
</evidence>
<keyword evidence="7" id="KW-1185">Reference proteome</keyword>
<accession>A0A2A3YML5</accession>
<dbReference type="InterPro" id="IPR027414">
    <property type="entry name" value="GH95_N_dom"/>
</dbReference>
<dbReference type="InterPro" id="IPR012341">
    <property type="entry name" value="6hp_glycosidase-like_sf"/>
</dbReference>
<dbReference type="SUPFAM" id="SSF48208">
    <property type="entry name" value="Six-hairpin glycosidases"/>
    <property type="match status" value="1"/>
</dbReference>
<dbReference type="InterPro" id="IPR016518">
    <property type="entry name" value="Alpha-L-fucosidase"/>
</dbReference>
<feature type="region of interest" description="Disordered" evidence="1">
    <location>
        <begin position="13"/>
        <end position="57"/>
    </location>
</feature>
<feature type="domain" description="Glycosyl hydrolase family 95 catalytic" evidence="5">
    <location>
        <begin position="308"/>
        <end position="720"/>
    </location>
</feature>
<dbReference type="PIRSF" id="PIRSF007663">
    <property type="entry name" value="UCP007663"/>
    <property type="match status" value="1"/>
</dbReference>
<dbReference type="EMBL" id="NRGR01000003">
    <property type="protein sequence ID" value="PCC40992.1"/>
    <property type="molecule type" value="Genomic_DNA"/>
</dbReference>
<feature type="region of interest" description="Disordered" evidence="1">
    <location>
        <begin position="632"/>
        <end position="655"/>
    </location>
</feature>
<feature type="signal peptide" evidence="2">
    <location>
        <begin position="1"/>
        <end position="19"/>
    </location>
</feature>
<evidence type="ECO:0000313" key="6">
    <source>
        <dbReference type="EMBL" id="PCC40992.1"/>
    </source>
</evidence>
<organism evidence="6 7">
    <name type="scientific">Brachybacterium alimentarium</name>
    <dbReference type="NCBI Taxonomy" id="47845"/>
    <lineage>
        <taxon>Bacteria</taxon>
        <taxon>Bacillati</taxon>
        <taxon>Actinomycetota</taxon>
        <taxon>Actinomycetes</taxon>
        <taxon>Micrococcales</taxon>
        <taxon>Dermabacteraceae</taxon>
        <taxon>Brachybacterium</taxon>
    </lineage>
</organism>
<dbReference type="OrthoDB" id="9802600at2"/>
<sequence>MLGVAAALGAASATVPAAADPPAPDPVGPGATKAGTVTATAGDGSGEGNGWADAPDPASVLFLDAPATEWADGTLPIGNGRVGATFFGDPVRGVVQLNEISLWAGAIDYDNALNGDDDGDMDTSMTGFGTYLSGGRLLIDVLGADGSDEPVEGAELRRELDVATGLHTMTSQAPGGVVVRQEAFASTPADLLVLALDAEQPLRVELALESDQEGTELSADVDERTLWATGTLGNALQHATAVRILESDGTVEFAADGVSAQIHEVTRLVLLVDQATDYVRDPQKGWRGADPAHTARRHLAGAARTGHADLRSQHLTHLTERTSRVDLQGIDSSAEVLALPLDQRLERVAEGEEDPSLERLLFSYGRYLLLSSSREGGLPANLQGLWNDSNSPAWSSDYHSNINLQMAYWPAEISAIPETHEALIGWLIASRESLRRATRNAFGPVRGWTARTSQSPWGGNAWEWNTVASAWYATHVIEHWDHGRDEDFAREIAWPFVDEVCQFWEDRLIEGEEGTLLAPDGWSPEHGPREDGVMHDQQIVRELFEGAATLAEAVGADEIRRDELRAVAENIAGEKIGSWGQLQEWQEDRDDPADLHRHTSHLFSLFPGSHITPATPELQRAAKVSLLARCGLPPTDDGTDQPADSPVPEDFESHVSGDSRRSWTWPWRAALFARLGDGDAAHAMVRGLLRYSTLPNLWATHPPFQMDGNFGITAAIGEMLVHSHERTADGQVLVRLLPALPSAWAPAGSVSGLRARGGLEVSVSWQDGAVTDWSVEAATPGAVGSAVVVVDGQETPIEVAPAS</sequence>
<protein>
    <recommendedName>
        <fullName evidence="8">Glycosyl hydrolase family 95 N-terminal domain-containing protein</fullName>
    </recommendedName>
</protein>
<dbReference type="Gene3D" id="1.50.10.10">
    <property type="match status" value="1"/>
</dbReference>
<dbReference type="InterPro" id="IPR008928">
    <property type="entry name" value="6-hairpin_glycosidase_sf"/>
</dbReference>
<gene>
    <name evidence="6" type="ORF">CIK66_00840</name>
</gene>
<dbReference type="AlphaFoldDB" id="A0A2A3YML5"/>
<proteinExistence type="predicted"/>
<dbReference type="Pfam" id="PF21307">
    <property type="entry name" value="Glyco_hydro_95_C"/>
    <property type="match status" value="1"/>
</dbReference>
<dbReference type="PANTHER" id="PTHR31084:SF0">
    <property type="entry name" value="ALPHA-L-FUCOSIDASE 2"/>
    <property type="match status" value="1"/>
</dbReference>
<name>A0A2A3YML5_9MICO</name>
<feature type="compositionally biased region" description="Low complexity" evidence="1">
    <location>
        <begin position="28"/>
        <end position="42"/>
    </location>
</feature>
<keyword evidence="2" id="KW-0732">Signal</keyword>
<feature type="domain" description="Glycosyl hydrolase family 95 N-terminal" evidence="3">
    <location>
        <begin position="130"/>
        <end position="279"/>
    </location>
</feature>
<feature type="domain" description="Alpha fucosidase A-like C-terminal" evidence="4">
    <location>
        <begin position="734"/>
        <end position="780"/>
    </location>
</feature>
<evidence type="ECO:0000313" key="7">
    <source>
        <dbReference type="Proteomes" id="UP000218598"/>
    </source>
</evidence>
<evidence type="ECO:0000256" key="1">
    <source>
        <dbReference type="SAM" id="MobiDB-lite"/>
    </source>
</evidence>
<dbReference type="GO" id="GO:0004560">
    <property type="term" value="F:alpha-L-fucosidase activity"/>
    <property type="evidence" value="ECO:0007669"/>
    <property type="project" value="InterPro"/>
</dbReference>
<evidence type="ECO:0008006" key="8">
    <source>
        <dbReference type="Google" id="ProtNLM"/>
    </source>
</evidence>